<keyword evidence="2" id="KW-1133">Transmembrane helix</keyword>
<gene>
    <name evidence="3" type="ORF">FOL47_005251</name>
</gene>
<feature type="transmembrane region" description="Helical" evidence="2">
    <location>
        <begin position="156"/>
        <end position="178"/>
    </location>
</feature>
<dbReference type="AlphaFoldDB" id="A0A7J6LY11"/>
<protein>
    <submittedName>
        <fullName evidence="3">Uncharacterized protein</fullName>
    </submittedName>
</protein>
<organism evidence="3 4">
    <name type="scientific">Perkinsus chesapeaki</name>
    <name type="common">Clam parasite</name>
    <name type="synonym">Perkinsus andrewsi</name>
    <dbReference type="NCBI Taxonomy" id="330153"/>
    <lineage>
        <taxon>Eukaryota</taxon>
        <taxon>Sar</taxon>
        <taxon>Alveolata</taxon>
        <taxon>Perkinsozoa</taxon>
        <taxon>Perkinsea</taxon>
        <taxon>Perkinsida</taxon>
        <taxon>Perkinsidae</taxon>
        <taxon>Perkinsus</taxon>
    </lineage>
</organism>
<dbReference type="Proteomes" id="UP000591131">
    <property type="component" value="Unassembled WGS sequence"/>
</dbReference>
<feature type="compositionally biased region" description="Basic and acidic residues" evidence="1">
    <location>
        <begin position="210"/>
        <end position="231"/>
    </location>
</feature>
<comment type="caution">
    <text evidence="3">The sequence shown here is derived from an EMBL/GenBank/DDBJ whole genome shotgun (WGS) entry which is preliminary data.</text>
</comment>
<feature type="compositionally biased region" description="Low complexity" evidence="1">
    <location>
        <begin position="232"/>
        <end position="264"/>
    </location>
</feature>
<dbReference type="EMBL" id="JAAPAO010000294">
    <property type="protein sequence ID" value="KAF4664182.1"/>
    <property type="molecule type" value="Genomic_DNA"/>
</dbReference>
<reference evidence="3 4" key="1">
    <citation type="submission" date="2020-04" db="EMBL/GenBank/DDBJ databases">
        <title>Perkinsus chesapeaki whole genome sequence.</title>
        <authorList>
            <person name="Bogema D.R."/>
        </authorList>
    </citation>
    <scope>NUCLEOTIDE SEQUENCE [LARGE SCALE GENOMIC DNA]</scope>
    <source>
        <strain evidence="3">ATCC PRA-425</strain>
    </source>
</reference>
<keyword evidence="2" id="KW-0472">Membrane</keyword>
<proteinExistence type="predicted"/>
<feature type="compositionally biased region" description="Basic and acidic residues" evidence="1">
    <location>
        <begin position="265"/>
        <end position="276"/>
    </location>
</feature>
<name>A0A7J6LY11_PERCH</name>
<sequence length="276" mass="30404">MIGAGSLQVYGFESLAFQRDASAGTSVLAYWASKTICHLANYNSAYGYCIFFFFAWWVTGFGQLMTVVFPLAISLLLAVIVPVEFVSMFGGVSPPISSDGFFQKAATYFGCGYYATELLTMAEFTALPPNIIHLDDVAETVHELKYGTPYYVLRDFLVLFGMGLFWRLLTLAWLEIIVKYQRDGLDSMVPWLAHLIDYFNGKFNPVVKDARSRQAGEGEEKKVSSSSEDSRTSSSSSSSSLTGSSDTQSNEATPAAARPTTQPSTRKESERISYAV</sequence>
<feature type="transmembrane region" description="Helical" evidence="2">
    <location>
        <begin position="45"/>
        <end position="64"/>
    </location>
</feature>
<evidence type="ECO:0000313" key="3">
    <source>
        <dbReference type="EMBL" id="KAF4664182.1"/>
    </source>
</evidence>
<feature type="transmembrane region" description="Helical" evidence="2">
    <location>
        <begin position="71"/>
        <end position="92"/>
    </location>
</feature>
<keyword evidence="4" id="KW-1185">Reference proteome</keyword>
<accession>A0A7J6LY11</accession>
<evidence type="ECO:0000256" key="1">
    <source>
        <dbReference type="SAM" id="MobiDB-lite"/>
    </source>
</evidence>
<evidence type="ECO:0000313" key="4">
    <source>
        <dbReference type="Proteomes" id="UP000591131"/>
    </source>
</evidence>
<evidence type="ECO:0000256" key="2">
    <source>
        <dbReference type="SAM" id="Phobius"/>
    </source>
</evidence>
<dbReference type="OrthoDB" id="10351922at2759"/>
<keyword evidence="2" id="KW-0812">Transmembrane</keyword>
<feature type="region of interest" description="Disordered" evidence="1">
    <location>
        <begin position="210"/>
        <end position="276"/>
    </location>
</feature>